<name>A0A2G8JTV4_STIJA</name>
<evidence type="ECO:0000259" key="6">
    <source>
        <dbReference type="PROSITE" id="PS50222"/>
    </source>
</evidence>
<keyword evidence="2" id="KW-0677">Repeat</keyword>
<reference evidence="7 8" key="1">
    <citation type="journal article" date="2017" name="PLoS Biol.">
        <title>The sea cucumber genome provides insights into morphological evolution and visceral regeneration.</title>
        <authorList>
            <person name="Zhang X."/>
            <person name="Sun L."/>
            <person name="Yuan J."/>
            <person name="Sun Y."/>
            <person name="Gao Y."/>
            <person name="Zhang L."/>
            <person name="Li S."/>
            <person name="Dai H."/>
            <person name="Hamel J.F."/>
            <person name="Liu C."/>
            <person name="Yu Y."/>
            <person name="Liu S."/>
            <person name="Lin W."/>
            <person name="Guo K."/>
            <person name="Jin S."/>
            <person name="Xu P."/>
            <person name="Storey K.B."/>
            <person name="Huan P."/>
            <person name="Zhang T."/>
            <person name="Zhou Y."/>
            <person name="Zhang J."/>
            <person name="Lin C."/>
            <person name="Li X."/>
            <person name="Xing L."/>
            <person name="Huo D."/>
            <person name="Sun M."/>
            <person name="Wang L."/>
            <person name="Mercier A."/>
            <person name="Li F."/>
            <person name="Yang H."/>
            <person name="Xiang J."/>
        </authorList>
    </citation>
    <scope>NUCLEOTIDE SEQUENCE [LARGE SCALE GENOMIC DNA]</scope>
    <source>
        <strain evidence="7">Shaxun</strain>
        <tissue evidence="7">Muscle</tissue>
    </source>
</reference>
<dbReference type="OrthoDB" id="289247at2759"/>
<feature type="region of interest" description="Disordered" evidence="4">
    <location>
        <begin position="166"/>
        <end position="186"/>
    </location>
</feature>
<dbReference type="InterPro" id="IPR018247">
    <property type="entry name" value="EF_Hand_1_Ca_BS"/>
</dbReference>
<accession>A0A2G8JTV4</accession>
<evidence type="ECO:0000256" key="2">
    <source>
        <dbReference type="ARBA" id="ARBA00022737"/>
    </source>
</evidence>
<organism evidence="7 8">
    <name type="scientific">Stichopus japonicus</name>
    <name type="common">Sea cucumber</name>
    <dbReference type="NCBI Taxonomy" id="307972"/>
    <lineage>
        <taxon>Eukaryota</taxon>
        <taxon>Metazoa</taxon>
        <taxon>Echinodermata</taxon>
        <taxon>Eleutherozoa</taxon>
        <taxon>Echinozoa</taxon>
        <taxon>Holothuroidea</taxon>
        <taxon>Aspidochirotacea</taxon>
        <taxon>Aspidochirotida</taxon>
        <taxon>Stichopodidae</taxon>
        <taxon>Apostichopus</taxon>
    </lineage>
</organism>
<dbReference type="PROSITE" id="PS50222">
    <property type="entry name" value="EF_HAND_2"/>
    <property type="match status" value="1"/>
</dbReference>
<protein>
    <submittedName>
        <fullName evidence="7">Putative multiple coagulation factor deficiency protein 2-like</fullName>
    </submittedName>
</protein>
<dbReference type="InterPro" id="IPR011992">
    <property type="entry name" value="EF-hand-dom_pair"/>
</dbReference>
<dbReference type="PANTHER" id="PTHR23104:SF17">
    <property type="entry name" value="EF-HAND DOMAIN-CONTAINING PROTEIN"/>
    <property type="match status" value="1"/>
</dbReference>
<evidence type="ECO:0000256" key="5">
    <source>
        <dbReference type="SAM" id="SignalP"/>
    </source>
</evidence>
<feature type="compositionally biased region" description="Basic and acidic residues" evidence="4">
    <location>
        <begin position="167"/>
        <end position="181"/>
    </location>
</feature>
<keyword evidence="8" id="KW-1185">Reference proteome</keyword>
<dbReference type="EMBL" id="MRZV01001275">
    <property type="protein sequence ID" value="PIK39129.1"/>
    <property type="molecule type" value="Genomic_DNA"/>
</dbReference>
<dbReference type="GO" id="GO:0005509">
    <property type="term" value="F:calcium ion binding"/>
    <property type="evidence" value="ECO:0007669"/>
    <property type="project" value="InterPro"/>
</dbReference>
<keyword evidence="1 5" id="KW-0732">Signal</keyword>
<feature type="chain" id="PRO_5013735254" evidence="5">
    <location>
        <begin position="32"/>
        <end position="308"/>
    </location>
</feature>
<dbReference type="STRING" id="307972.A0A2G8JTV4"/>
<evidence type="ECO:0000313" key="8">
    <source>
        <dbReference type="Proteomes" id="UP000230750"/>
    </source>
</evidence>
<feature type="domain" description="EF-hand" evidence="6">
    <location>
        <begin position="185"/>
        <end position="220"/>
    </location>
</feature>
<gene>
    <name evidence="7" type="ORF">BSL78_24044</name>
</gene>
<dbReference type="Gene3D" id="1.10.238.10">
    <property type="entry name" value="EF-hand"/>
    <property type="match status" value="2"/>
</dbReference>
<dbReference type="PROSITE" id="PS00018">
    <property type="entry name" value="EF_HAND_1"/>
    <property type="match status" value="3"/>
</dbReference>
<dbReference type="PANTHER" id="PTHR23104">
    <property type="entry name" value="MULTIPLE COAGULATION FACTOR DEFICIENCY PROTEIN 2 NEURAL STEM CELL DERIVED NEURONAL SURVIVAL PROTEIN"/>
    <property type="match status" value="1"/>
</dbReference>
<dbReference type="SUPFAM" id="SSF47473">
    <property type="entry name" value="EF-hand"/>
    <property type="match status" value="1"/>
</dbReference>
<dbReference type="InterPro" id="IPR052110">
    <property type="entry name" value="MCFD2-like"/>
</dbReference>
<feature type="signal peptide" evidence="5">
    <location>
        <begin position="1"/>
        <end position="31"/>
    </location>
</feature>
<sequence length="308" mass="35611">MWGGSMVEENFVTTMMKVFFFVLATIAIVAAQNNEVPVQQQQGVPVQNQGQQQIKIDHLNQEQQVQLQQQQILAQQQLQQQQQQHQGQHGIVNNVAGGSGRNLIRDKTHIQDREHMMHDLQGVAEFGNFLQEMTDDELQFHYFKIHDTDHNNRLDGLEVLQAVSHYDSSHDADPSKERESPSEEELEDLVDTVLYDDDRNRDGYIDYLEFSKHIKLHLNGVIDQDGQDMSEKELELHYFKMHDYDNNMKLDGLEIMQAVSHFHHEGASDDSTPLDDDELMRLIDPILEEDDKNKDGFVDYPEFAANKV</sequence>
<proteinExistence type="predicted"/>
<evidence type="ECO:0000256" key="3">
    <source>
        <dbReference type="ARBA" id="ARBA00022837"/>
    </source>
</evidence>
<comment type="caution">
    <text evidence="7">The sequence shown here is derived from an EMBL/GenBank/DDBJ whole genome shotgun (WGS) entry which is preliminary data.</text>
</comment>
<dbReference type="Proteomes" id="UP000230750">
    <property type="component" value="Unassembled WGS sequence"/>
</dbReference>
<evidence type="ECO:0000256" key="1">
    <source>
        <dbReference type="ARBA" id="ARBA00022729"/>
    </source>
</evidence>
<dbReference type="InterPro" id="IPR002048">
    <property type="entry name" value="EF_hand_dom"/>
</dbReference>
<dbReference type="AlphaFoldDB" id="A0A2G8JTV4"/>
<dbReference type="Pfam" id="PF13499">
    <property type="entry name" value="EF-hand_7"/>
    <property type="match status" value="2"/>
</dbReference>
<keyword evidence="3" id="KW-0106">Calcium</keyword>
<evidence type="ECO:0000313" key="7">
    <source>
        <dbReference type="EMBL" id="PIK39129.1"/>
    </source>
</evidence>
<evidence type="ECO:0000256" key="4">
    <source>
        <dbReference type="SAM" id="MobiDB-lite"/>
    </source>
</evidence>